<proteinExistence type="inferred from homology"/>
<evidence type="ECO:0000256" key="3">
    <source>
        <dbReference type="ARBA" id="ARBA00023002"/>
    </source>
</evidence>
<dbReference type="AlphaFoldDB" id="A0A9D7E4N6"/>
<dbReference type="PIRSF" id="PIRSF000303">
    <property type="entry name" value="Glutathion_perox"/>
    <property type="match status" value="1"/>
</dbReference>
<evidence type="ECO:0000256" key="4">
    <source>
        <dbReference type="PIRSR" id="PIRSR000303-1"/>
    </source>
</evidence>
<keyword evidence="2 5" id="KW-0575">Peroxidase</keyword>
<accession>A0A9D7E4N6</accession>
<dbReference type="SUPFAM" id="SSF52833">
    <property type="entry name" value="Thioredoxin-like"/>
    <property type="match status" value="1"/>
</dbReference>
<dbReference type="GO" id="GO:0004601">
    <property type="term" value="F:peroxidase activity"/>
    <property type="evidence" value="ECO:0007669"/>
    <property type="project" value="UniProtKB-KW"/>
</dbReference>
<evidence type="ECO:0000313" key="7">
    <source>
        <dbReference type="Proteomes" id="UP000807785"/>
    </source>
</evidence>
<evidence type="ECO:0000256" key="2">
    <source>
        <dbReference type="ARBA" id="ARBA00022559"/>
    </source>
</evidence>
<dbReference type="InterPro" id="IPR036249">
    <property type="entry name" value="Thioredoxin-like_sf"/>
</dbReference>
<reference evidence="6" key="1">
    <citation type="submission" date="2020-10" db="EMBL/GenBank/DDBJ databases">
        <title>Connecting structure to function with the recovery of over 1000 high-quality activated sludge metagenome-assembled genomes encoding full-length rRNA genes using long-read sequencing.</title>
        <authorList>
            <person name="Singleton C.M."/>
            <person name="Petriglieri F."/>
            <person name="Kristensen J.M."/>
            <person name="Kirkegaard R.H."/>
            <person name="Michaelsen T.Y."/>
            <person name="Andersen M.H."/>
            <person name="Karst S.M."/>
            <person name="Dueholm M.S."/>
            <person name="Nielsen P.H."/>
            <person name="Albertsen M."/>
        </authorList>
    </citation>
    <scope>NUCLEOTIDE SEQUENCE</scope>
    <source>
        <strain evidence="6">Bjer_18-Q3-R1-45_BAT3C.347</strain>
    </source>
</reference>
<evidence type="ECO:0000256" key="5">
    <source>
        <dbReference type="RuleBase" id="RU000499"/>
    </source>
</evidence>
<protein>
    <recommendedName>
        <fullName evidence="5">Glutathione peroxidase</fullName>
    </recommendedName>
</protein>
<dbReference type="InterPro" id="IPR000889">
    <property type="entry name" value="Glutathione_peroxidase"/>
</dbReference>
<dbReference type="Pfam" id="PF00255">
    <property type="entry name" value="GSHPx"/>
    <property type="match status" value="1"/>
</dbReference>
<dbReference type="EMBL" id="JADJEV010000003">
    <property type="protein sequence ID" value="MBK6972845.1"/>
    <property type="molecule type" value="Genomic_DNA"/>
</dbReference>
<dbReference type="PANTHER" id="PTHR11592:SF78">
    <property type="entry name" value="GLUTATHIONE PEROXIDASE"/>
    <property type="match status" value="1"/>
</dbReference>
<dbReference type="CDD" id="cd00340">
    <property type="entry name" value="GSH_Peroxidase"/>
    <property type="match status" value="1"/>
</dbReference>
<dbReference type="FunFam" id="3.40.30.10:FF:000010">
    <property type="entry name" value="Glutathione peroxidase"/>
    <property type="match status" value="1"/>
</dbReference>
<feature type="active site" evidence="4">
    <location>
        <position position="37"/>
    </location>
</feature>
<evidence type="ECO:0000313" key="6">
    <source>
        <dbReference type="EMBL" id="MBK6972845.1"/>
    </source>
</evidence>
<gene>
    <name evidence="6" type="ORF">IPH26_07760</name>
</gene>
<keyword evidence="3 5" id="KW-0560">Oxidoreductase</keyword>
<comment type="caution">
    <text evidence="6">The sequence shown here is derived from an EMBL/GenBank/DDBJ whole genome shotgun (WGS) entry which is preliminary data.</text>
</comment>
<dbReference type="InterPro" id="IPR029759">
    <property type="entry name" value="GPX_AS"/>
</dbReference>
<dbReference type="Proteomes" id="UP000807785">
    <property type="component" value="Unassembled WGS sequence"/>
</dbReference>
<dbReference type="InterPro" id="IPR029760">
    <property type="entry name" value="GPX_CS"/>
</dbReference>
<organism evidence="6 7">
    <name type="scientific">Candidatus Methylophosphatis roskildensis</name>
    <dbReference type="NCBI Taxonomy" id="2899263"/>
    <lineage>
        <taxon>Bacteria</taxon>
        <taxon>Pseudomonadati</taxon>
        <taxon>Pseudomonadota</taxon>
        <taxon>Betaproteobacteria</taxon>
        <taxon>Nitrosomonadales</taxon>
        <taxon>Sterolibacteriaceae</taxon>
        <taxon>Candidatus Methylophosphatis</taxon>
    </lineage>
</organism>
<dbReference type="PANTHER" id="PTHR11592">
    <property type="entry name" value="GLUTATHIONE PEROXIDASE"/>
    <property type="match status" value="1"/>
</dbReference>
<name>A0A9D7E4N6_9PROT</name>
<dbReference type="Gene3D" id="3.40.30.10">
    <property type="entry name" value="Glutaredoxin"/>
    <property type="match status" value="1"/>
</dbReference>
<dbReference type="PROSITE" id="PS00763">
    <property type="entry name" value="GLUTATHIONE_PEROXID_2"/>
    <property type="match status" value="1"/>
</dbReference>
<dbReference type="PRINTS" id="PR01011">
    <property type="entry name" value="GLUTPROXDASE"/>
</dbReference>
<dbReference type="GO" id="GO:0034599">
    <property type="term" value="P:cellular response to oxidative stress"/>
    <property type="evidence" value="ECO:0007669"/>
    <property type="project" value="TreeGrafter"/>
</dbReference>
<comment type="similarity">
    <text evidence="1 5">Belongs to the glutathione peroxidase family.</text>
</comment>
<sequence>MDTDVYSYVIDRLDGGTLDLADYADKVLLIVNTASECGFTPQYAGLEKLWQDYRDRGLVVVGFPCNQFGGQEPGSSDQIGAFCQKNFGVTFPIAAKVEVNGPDAHPLFKYLTEAAPGLLGSKAIKWNFTKFLVDRRGSVVSRHAPTTKPEDLIPEIEHLLAQE</sequence>
<dbReference type="PROSITE" id="PS00460">
    <property type="entry name" value="GLUTATHIONE_PEROXID_1"/>
    <property type="match status" value="1"/>
</dbReference>
<evidence type="ECO:0000256" key="1">
    <source>
        <dbReference type="ARBA" id="ARBA00006926"/>
    </source>
</evidence>
<dbReference type="PROSITE" id="PS51355">
    <property type="entry name" value="GLUTATHIONE_PEROXID_3"/>
    <property type="match status" value="1"/>
</dbReference>